<dbReference type="GO" id="GO:0005737">
    <property type="term" value="C:cytoplasm"/>
    <property type="evidence" value="ECO:0007669"/>
    <property type="project" value="UniProtKB-SubCell"/>
</dbReference>
<dbReference type="GO" id="GO:0005524">
    <property type="term" value="F:ATP binding"/>
    <property type="evidence" value="ECO:0007669"/>
    <property type="project" value="UniProtKB-KW"/>
</dbReference>
<evidence type="ECO:0000256" key="8">
    <source>
        <dbReference type="ARBA" id="ARBA00022490"/>
    </source>
</evidence>
<comment type="similarity">
    <text evidence="6 15">In the C-terminal section; belongs to the PRA-PH family.</text>
</comment>
<dbReference type="InterPro" id="IPR002496">
    <property type="entry name" value="PRib_AMP_CycHydrolase_dom"/>
</dbReference>
<keyword evidence="13 15" id="KW-0368">Histidine biosynthesis</keyword>
<evidence type="ECO:0000256" key="7">
    <source>
        <dbReference type="ARBA" id="ARBA00008299"/>
    </source>
</evidence>
<evidence type="ECO:0000256" key="6">
    <source>
        <dbReference type="ARBA" id="ARBA00007731"/>
    </source>
</evidence>
<keyword evidence="8 15" id="KW-0963">Cytoplasm</keyword>
<dbReference type="EMBL" id="NPMS01000003">
    <property type="protein sequence ID" value="OZU88990.1"/>
    <property type="molecule type" value="Genomic_DNA"/>
</dbReference>
<protein>
    <recommendedName>
        <fullName evidence="15">Histidine biosynthesis bifunctional protein HisIE</fullName>
    </recommendedName>
    <domain>
        <recommendedName>
            <fullName evidence="15">Phosphoribosyl-AMP cyclohydrolase</fullName>
            <shortName evidence="15">PRA-CH</shortName>
            <ecNumber evidence="15">3.5.4.19</ecNumber>
        </recommendedName>
    </domain>
    <domain>
        <recommendedName>
            <fullName evidence="15">Phosphoribosyl-ATP pyrophosphatase</fullName>
            <shortName evidence="15">PRA-PH</shortName>
            <ecNumber evidence="15">3.6.1.31</ecNumber>
        </recommendedName>
    </domain>
</protein>
<evidence type="ECO:0000256" key="11">
    <source>
        <dbReference type="ARBA" id="ARBA00022801"/>
    </source>
</evidence>
<evidence type="ECO:0000256" key="3">
    <source>
        <dbReference type="ARBA" id="ARBA00004496"/>
    </source>
</evidence>
<evidence type="ECO:0000256" key="5">
    <source>
        <dbReference type="ARBA" id="ARBA00005204"/>
    </source>
</evidence>
<evidence type="ECO:0000256" key="1">
    <source>
        <dbReference type="ARBA" id="ARBA00000024"/>
    </source>
</evidence>
<dbReference type="Pfam" id="PF01502">
    <property type="entry name" value="PRA-CH"/>
    <property type="match status" value="1"/>
</dbReference>
<dbReference type="RefSeq" id="WP_094885349.1">
    <property type="nucleotide sequence ID" value="NZ_NPMS01000003.1"/>
</dbReference>
<dbReference type="OrthoDB" id="9795769at2"/>
<keyword evidence="18" id="KW-1185">Reference proteome</keyword>
<comment type="subcellular location">
    <subcellularLocation>
        <location evidence="3 15">Cytoplasm</location>
    </subcellularLocation>
</comment>
<organism evidence="17 18">
    <name type="scientific">Virgibacillus indicus</name>
    <dbReference type="NCBI Taxonomy" id="2024554"/>
    <lineage>
        <taxon>Bacteria</taxon>
        <taxon>Bacillati</taxon>
        <taxon>Bacillota</taxon>
        <taxon>Bacilli</taxon>
        <taxon>Bacillales</taxon>
        <taxon>Bacillaceae</taxon>
        <taxon>Virgibacillus</taxon>
    </lineage>
</organism>
<dbReference type="NCBIfam" id="NF000768">
    <property type="entry name" value="PRK00051.1"/>
    <property type="match status" value="1"/>
</dbReference>
<dbReference type="Pfam" id="PF01503">
    <property type="entry name" value="PRA-PH"/>
    <property type="match status" value="1"/>
</dbReference>
<feature type="region of interest" description="Phosphoribosyl-AMP cyclohydrolase" evidence="15">
    <location>
        <begin position="1"/>
        <end position="116"/>
    </location>
</feature>
<keyword evidence="11 15" id="KW-0378">Hydrolase</keyword>
<evidence type="ECO:0000256" key="10">
    <source>
        <dbReference type="ARBA" id="ARBA00022741"/>
    </source>
</evidence>
<evidence type="ECO:0000256" key="9">
    <source>
        <dbReference type="ARBA" id="ARBA00022605"/>
    </source>
</evidence>
<dbReference type="CDD" id="cd11534">
    <property type="entry name" value="NTP-PPase_HisIE_like"/>
    <property type="match status" value="1"/>
</dbReference>
<dbReference type="EC" id="3.5.4.19" evidence="15"/>
<proteinExistence type="inferred from homology"/>
<dbReference type="Proteomes" id="UP000216498">
    <property type="component" value="Unassembled WGS sequence"/>
</dbReference>
<comment type="catalytic activity">
    <reaction evidence="2 15">
        <text>1-(5-phospho-beta-D-ribosyl)-ATP + H2O = 1-(5-phospho-beta-D-ribosyl)-5'-AMP + diphosphate + H(+)</text>
        <dbReference type="Rhea" id="RHEA:22828"/>
        <dbReference type="ChEBI" id="CHEBI:15377"/>
        <dbReference type="ChEBI" id="CHEBI:15378"/>
        <dbReference type="ChEBI" id="CHEBI:33019"/>
        <dbReference type="ChEBI" id="CHEBI:59457"/>
        <dbReference type="ChEBI" id="CHEBI:73183"/>
        <dbReference type="EC" id="3.6.1.31"/>
    </reaction>
</comment>
<evidence type="ECO:0000256" key="2">
    <source>
        <dbReference type="ARBA" id="ARBA00001460"/>
    </source>
</evidence>
<feature type="region of interest" description="Phosphoribosyl-ATP pyrophosphohydrolase" evidence="15">
    <location>
        <begin position="117"/>
        <end position="213"/>
    </location>
</feature>
<dbReference type="FunFam" id="3.10.20.810:FF:000001">
    <property type="entry name" value="Histidine biosynthesis bifunctional protein HisIE"/>
    <property type="match status" value="1"/>
</dbReference>
<comment type="similarity">
    <text evidence="7 15">In the N-terminal section; belongs to the PRA-CH family.</text>
</comment>
<evidence type="ECO:0000256" key="13">
    <source>
        <dbReference type="ARBA" id="ARBA00023102"/>
    </source>
</evidence>
<dbReference type="InterPro" id="IPR008179">
    <property type="entry name" value="HisE"/>
</dbReference>
<dbReference type="HAMAP" id="MF_01020">
    <property type="entry name" value="HisE"/>
    <property type="match status" value="1"/>
</dbReference>
<dbReference type="UniPathway" id="UPA00031">
    <property type="reaction ID" value="UER00007"/>
</dbReference>
<dbReference type="NCBIfam" id="NF002747">
    <property type="entry name" value="PRK02759.1"/>
    <property type="match status" value="1"/>
</dbReference>
<reference evidence="17 18" key="1">
    <citation type="submission" date="2017-08" db="EMBL/GenBank/DDBJ databases">
        <title>Virgibacillus indicus sp. nov. and Virgibacillus profoundi sp. nov, two moderately halophilic bacteria isolated from marine sediment by using the Microfluidic Streak Plate.</title>
        <authorList>
            <person name="Xu B."/>
            <person name="Hu B."/>
            <person name="Wang J."/>
            <person name="Zhu Y."/>
            <person name="Huang L."/>
            <person name="Du W."/>
            <person name="Huang Y."/>
        </authorList>
    </citation>
    <scope>NUCLEOTIDE SEQUENCE [LARGE SCALE GENOMIC DNA]</scope>
    <source>
        <strain evidence="17 18">IO3-P2-C2</strain>
    </source>
</reference>
<evidence type="ECO:0000313" key="17">
    <source>
        <dbReference type="EMBL" id="OZU88990.1"/>
    </source>
</evidence>
<accession>A0A265NAC9</accession>
<dbReference type="InterPro" id="IPR038019">
    <property type="entry name" value="PRib_AMP_CycHydrolase_sf"/>
</dbReference>
<keyword evidence="14 15" id="KW-0511">Multifunctional enzyme</keyword>
<evidence type="ECO:0000256" key="15">
    <source>
        <dbReference type="HAMAP-Rule" id="MF_01019"/>
    </source>
</evidence>
<gene>
    <name evidence="15" type="primary">hisI</name>
    <name evidence="15" type="synonym">hisIE</name>
    <name evidence="17" type="ORF">CIL03_08190</name>
</gene>
<evidence type="ECO:0000256" key="14">
    <source>
        <dbReference type="ARBA" id="ARBA00023268"/>
    </source>
</evidence>
<dbReference type="PANTHER" id="PTHR42945">
    <property type="entry name" value="HISTIDINE BIOSYNTHESIS BIFUNCTIONAL PROTEIN"/>
    <property type="match status" value="1"/>
</dbReference>
<dbReference type="GO" id="GO:0004635">
    <property type="term" value="F:phosphoribosyl-AMP cyclohydrolase activity"/>
    <property type="evidence" value="ECO:0007669"/>
    <property type="project" value="UniProtKB-UniRule"/>
</dbReference>
<evidence type="ECO:0000256" key="4">
    <source>
        <dbReference type="ARBA" id="ARBA00005169"/>
    </source>
</evidence>
<dbReference type="InterPro" id="IPR026660">
    <property type="entry name" value="PRA-CH"/>
</dbReference>
<dbReference type="SUPFAM" id="SSF141734">
    <property type="entry name" value="HisI-like"/>
    <property type="match status" value="1"/>
</dbReference>
<dbReference type="AlphaFoldDB" id="A0A265NAC9"/>
<dbReference type="InterPro" id="IPR023019">
    <property type="entry name" value="His_synth_HisIE"/>
</dbReference>
<dbReference type="PANTHER" id="PTHR42945:SF9">
    <property type="entry name" value="HISTIDINE BIOSYNTHESIS BIFUNCTIONAL PROTEIN HISIE"/>
    <property type="match status" value="1"/>
</dbReference>
<dbReference type="HAMAP" id="MF_01021">
    <property type="entry name" value="HisI"/>
    <property type="match status" value="1"/>
</dbReference>
<dbReference type="HAMAP" id="MF_01019">
    <property type="entry name" value="HisIE"/>
    <property type="match status" value="1"/>
</dbReference>
<dbReference type="GO" id="GO:0000105">
    <property type="term" value="P:L-histidine biosynthetic process"/>
    <property type="evidence" value="ECO:0007669"/>
    <property type="project" value="UniProtKB-UniRule"/>
</dbReference>
<dbReference type="SUPFAM" id="SSF101386">
    <property type="entry name" value="all-alpha NTP pyrophosphatases"/>
    <property type="match status" value="1"/>
</dbReference>
<comment type="pathway">
    <text evidence="5 15">Amino-acid biosynthesis; L-histidine biosynthesis; L-histidine from 5-phospho-alpha-D-ribose 1-diphosphate: step 2/9.</text>
</comment>
<sequence>MEVNIKQLSYNENGLIPAIVQHAETGKVLTLAYMNEESLLKTIQTNETWFFSRKRQKLWNKGETSGNKQLIKKITFDCDADALLVQVTPIGPACHTGEDTCFHNGLYENGVVSSDVISTLTAKIKERKNNPVEGAYTSYLFREGIDKILKKVGEETSEVIIGAKNDDKEEVKWEIADLTYHTLVLMELLDVSVEDIKMVLQERHIQKEGNQNE</sequence>
<name>A0A265NAC9_9BACI</name>
<dbReference type="EC" id="3.6.1.31" evidence="15"/>
<keyword evidence="10 15" id="KW-0547">Nucleotide-binding</keyword>
<feature type="domain" description="Phosphoribosyl-AMP cyclohydrolase" evidence="16">
    <location>
        <begin position="31"/>
        <end position="103"/>
    </location>
</feature>
<keyword evidence="9 15" id="KW-0028">Amino-acid biosynthesis</keyword>
<keyword evidence="12 15" id="KW-0067">ATP-binding</keyword>
<dbReference type="GO" id="GO:0004636">
    <property type="term" value="F:phosphoribosyl-ATP diphosphatase activity"/>
    <property type="evidence" value="ECO:0007669"/>
    <property type="project" value="UniProtKB-UniRule"/>
</dbReference>
<dbReference type="InterPro" id="IPR021130">
    <property type="entry name" value="PRib-ATP_PPHydrolase-like"/>
</dbReference>
<evidence type="ECO:0000313" key="18">
    <source>
        <dbReference type="Proteomes" id="UP000216498"/>
    </source>
</evidence>
<dbReference type="Gene3D" id="1.10.287.1080">
    <property type="entry name" value="MazG-like"/>
    <property type="match status" value="1"/>
</dbReference>
<comment type="pathway">
    <text evidence="4 15">Amino-acid biosynthesis; L-histidine biosynthesis; L-histidine from 5-phospho-alpha-D-ribose 1-diphosphate: step 3/9.</text>
</comment>
<comment type="catalytic activity">
    <reaction evidence="1 15">
        <text>1-(5-phospho-beta-D-ribosyl)-5'-AMP + H2O = 1-(5-phospho-beta-D-ribosyl)-5-[(5-phospho-beta-D-ribosylamino)methylideneamino]imidazole-4-carboxamide</text>
        <dbReference type="Rhea" id="RHEA:20049"/>
        <dbReference type="ChEBI" id="CHEBI:15377"/>
        <dbReference type="ChEBI" id="CHEBI:58435"/>
        <dbReference type="ChEBI" id="CHEBI:59457"/>
        <dbReference type="EC" id="3.5.4.19"/>
    </reaction>
</comment>
<evidence type="ECO:0000256" key="12">
    <source>
        <dbReference type="ARBA" id="ARBA00022840"/>
    </source>
</evidence>
<dbReference type="Gene3D" id="3.10.20.810">
    <property type="entry name" value="Phosphoribosyl-AMP cyclohydrolase"/>
    <property type="match status" value="1"/>
</dbReference>
<comment type="caution">
    <text evidence="17">The sequence shown here is derived from an EMBL/GenBank/DDBJ whole genome shotgun (WGS) entry which is preliminary data.</text>
</comment>
<dbReference type="NCBIfam" id="TIGR03188">
    <property type="entry name" value="histidine_hisI"/>
    <property type="match status" value="1"/>
</dbReference>
<evidence type="ECO:0000259" key="16">
    <source>
        <dbReference type="Pfam" id="PF01502"/>
    </source>
</evidence>